<keyword evidence="1" id="KW-0732">Signal</keyword>
<proteinExistence type="predicted"/>
<feature type="signal peptide" evidence="1">
    <location>
        <begin position="1"/>
        <end position="21"/>
    </location>
</feature>
<gene>
    <name evidence="2" type="ORF">HYG79_12805</name>
</gene>
<name>A0A7H9ARX7_9FLAO</name>
<dbReference type="KEGG" id="cagg:HYG79_12805"/>
<dbReference type="Gene3D" id="2.60.120.380">
    <property type="match status" value="1"/>
</dbReference>
<dbReference type="AlphaFoldDB" id="A0A7H9ARX7"/>
<dbReference type="RefSeq" id="WP_179242470.1">
    <property type="nucleotide sequence ID" value="NZ_CP058595.1"/>
</dbReference>
<dbReference type="NCBIfam" id="TIGR04131">
    <property type="entry name" value="Bac_Flav_CTERM"/>
    <property type="match status" value="1"/>
</dbReference>
<sequence length="602" mass="66507">MTSFRLVVFLVVQFWSFVVFAQISQDCGNAIPICNNTPVNGGTSGFGIDDFDNAPTTGCLERTTSGAIESNSVWYRFRTNATGQLGFNIGFNSNEDWDFALYRSNDCSALGEPIRCNFFDNSDADTFVGVGEDPTGNAQNIQYEEWLQVQPGEDYYLLINNFSSSNSGFSIQFSGNIFVTNPYDALDCTIIDNLLGSPIAACENDFIELDATTSNAINYNWYRDIGTGFQQVMGENDPTLQADQSGMYRVEVIITSGVNIISDVQVVFSPVPDTFSLSHETICSETMVYDLSQKDAEALGGQDPNGYLVTYYHTLIDALDNTNALPRQYPVSVGSETIFARVSSLVNPSCFDAPEEFDLTVLETPALSFSDEAFICDGSTTSIEIGETTPNSNFTYTWNTGETTATLNVINEGEYTLTATNIQNGVVCEDSRTVRVIISQTPIISDIQIDDFQETNIVTILTATDGNYEYRLDDGPFQAENVFEAVVEGEHTVTVSDVNGCGSISESVVVMGYPKFFTPNGDDRNDLWQVAGIAALQEPVVSVYDRYGKLLKQMDKNSSGWDGTFNGMILPSTDYWFKLSYINTEGERTYAKYLKNHFSLRR</sequence>
<dbReference type="EMBL" id="CP058595">
    <property type="protein sequence ID" value="QLG46189.1"/>
    <property type="molecule type" value="Genomic_DNA"/>
</dbReference>
<protein>
    <submittedName>
        <fullName evidence="2">T9SS type B sorting domain-containing protein</fullName>
    </submittedName>
</protein>
<feature type="chain" id="PRO_5028935663" evidence="1">
    <location>
        <begin position="22"/>
        <end position="602"/>
    </location>
</feature>
<dbReference type="Pfam" id="PF13585">
    <property type="entry name" value="CHU_C"/>
    <property type="match status" value="1"/>
</dbReference>
<reference evidence="2 3" key="1">
    <citation type="journal article" date="2006" name="Int. J. Syst. Evol. Microbiol.">
        <title>Costertonia aggregata gen. nov., sp. nov., a mesophilic marine bacterium of the family Flavobacteriaceae, isolated from a mature biofilm.</title>
        <authorList>
            <person name="Kwon K.K."/>
            <person name="Lee Y.K."/>
            <person name="Lee H.K."/>
        </authorList>
    </citation>
    <scope>NUCLEOTIDE SEQUENCE [LARGE SCALE GENOMIC DNA]</scope>
    <source>
        <strain evidence="2 3">KCCM 42265</strain>
    </source>
</reference>
<evidence type="ECO:0000313" key="2">
    <source>
        <dbReference type="EMBL" id="QLG46189.1"/>
    </source>
</evidence>
<dbReference type="Proteomes" id="UP000509302">
    <property type="component" value="Chromosome"/>
</dbReference>
<dbReference type="InterPro" id="IPR026341">
    <property type="entry name" value="T9SS_type_B"/>
</dbReference>
<evidence type="ECO:0000256" key="1">
    <source>
        <dbReference type="SAM" id="SignalP"/>
    </source>
</evidence>
<keyword evidence="3" id="KW-1185">Reference proteome</keyword>
<evidence type="ECO:0000313" key="3">
    <source>
        <dbReference type="Proteomes" id="UP000509302"/>
    </source>
</evidence>
<accession>A0A7H9ARX7</accession>
<organism evidence="2 3">
    <name type="scientific">Costertonia aggregata</name>
    <dbReference type="NCBI Taxonomy" id="343403"/>
    <lineage>
        <taxon>Bacteria</taxon>
        <taxon>Pseudomonadati</taxon>
        <taxon>Bacteroidota</taxon>
        <taxon>Flavobacteriia</taxon>
        <taxon>Flavobacteriales</taxon>
        <taxon>Flavobacteriaceae</taxon>
        <taxon>Costertonia</taxon>
    </lineage>
</organism>